<evidence type="ECO:0000313" key="12">
    <source>
        <dbReference type="EMBL" id="TFC17377.1"/>
    </source>
</evidence>
<comment type="caution">
    <text evidence="12">The sequence shown here is derived from an EMBL/GenBank/DDBJ whole genome shotgun (WGS) entry which is preliminary data.</text>
</comment>
<dbReference type="InterPro" id="IPR028325">
    <property type="entry name" value="VG_K_chnl"/>
</dbReference>
<dbReference type="EMBL" id="SOFP01000032">
    <property type="protein sequence ID" value="TFC17377.1"/>
    <property type="molecule type" value="Genomic_DNA"/>
</dbReference>
<dbReference type="PANTHER" id="PTHR11537">
    <property type="entry name" value="VOLTAGE-GATED POTASSIUM CHANNEL"/>
    <property type="match status" value="1"/>
</dbReference>
<keyword evidence="8" id="KW-0175">Coiled coil</keyword>
<gene>
    <name evidence="12" type="ORF">E3O19_06260</name>
</gene>
<feature type="transmembrane region" description="Helical" evidence="10">
    <location>
        <begin position="345"/>
        <end position="362"/>
    </location>
</feature>
<dbReference type="Proteomes" id="UP000298412">
    <property type="component" value="Unassembled WGS sequence"/>
</dbReference>
<evidence type="ECO:0000313" key="13">
    <source>
        <dbReference type="Proteomes" id="UP000298412"/>
    </source>
</evidence>
<keyword evidence="6 10" id="KW-0472">Membrane</keyword>
<keyword evidence="4 10" id="KW-1133">Transmembrane helix</keyword>
<evidence type="ECO:0000256" key="6">
    <source>
        <dbReference type="ARBA" id="ARBA00023136"/>
    </source>
</evidence>
<evidence type="ECO:0000256" key="9">
    <source>
        <dbReference type="SAM" id="MobiDB-lite"/>
    </source>
</evidence>
<dbReference type="Pfam" id="PF07885">
    <property type="entry name" value="Ion_trans_2"/>
    <property type="match status" value="1"/>
</dbReference>
<proteinExistence type="predicted"/>
<dbReference type="GO" id="GO:0001508">
    <property type="term" value="P:action potential"/>
    <property type="evidence" value="ECO:0007669"/>
    <property type="project" value="TreeGrafter"/>
</dbReference>
<feature type="compositionally biased region" description="Basic residues" evidence="9">
    <location>
        <begin position="177"/>
        <end position="186"/>
    </location>
</feature>
<protein>
    <submittedName>
        <fullName evidence="12">Ion transporter</fullName>
    </submittedName>
</protein>
<feature type="transmembrane region" description="Helical" evidence="10">
    <location>
        <begin position="369"/>
        <end position="394"/>
    </location>
</feature>
<dbReference type="InterPro" id="IPR027359">
    <property type="entry name" value="Volt_channel_dom_sf"/>
</dbReference>
<feature type="transmembrane region" description="Helical" evidence="10">
    <location>
        <begin position="307"/>
        <end position="325"/>
    </location>
</feature>
<keyword evidence="13" id="KW-1185">Reference proteome</keyword>
<evidence type="ECO:0000256" key="5">
    <source>
        <dbReference type="ARBA" id="ARBA00023065"/>
    </source>
</evidence>
<feature type="transmembrane region" description="Helical" evidence="10">
    <location>
        <begin position="238"/>
        <end position="257"/>
    </location>
</feature>
<dbReference type="Gene3D" id="1.20.120.350">
    <property type="entry name" value="Voltage-gated potassium channels. Chain C"/>
    <property type="match status" value="1"/>
</dbReference>
<evidence type="ECO:0000256" key="1">
    <source>
        <dbReference type="ARBA" id="ARBA00004141"/>
    </source>
</evidence>
<dbReference type="PANTHER" id="PTHR11537:SF254">
    <property type="entry name" value="POTASSIUM VOLTAGE-GATED CHANNEL PROTEIN SHAB"/>
    <property type="match status" value="1"/>
</dbReference>
<dbReference type="GO" id="GO:0008076">
    <property type="term" value="C:voltage-gated potassium channel complex"/>
    <property type="evidence" value="ECO:0007669"/>
    <property type="project" value="InterPro"/>
</dbReference>
<keyword evidence="5" id="KW-0406">Ion transport</keyword>
<name>A0A4V3IF64_9MICO</name>
<sequence length="461" mass="49231">MRCSPTLSATALAVAATLTDPTGFGAPSVTVRGDGELRSDGARDALARLARGAGATAVISGAAFGKHRAQSPPSSPWIHSSLKRKKPFVFRGPHRFKTHARRPHINGTGVSGRMVTDLGNWRAARADPPHPAPVPAGLNRHTRSHPDHSGIRWGQHAARARFAAAALHTGASSGRGGQRRPGRRHRVSEAEVPLTRSLRWEQSTDRPLLVLGFAFLLAYAAPIVAPEIGPGWRLLLEWIEIGTWAAFAVDFIVRFSLAHDRLRFVRTHLLDLVVVALPLFRPLRALRVLSIVILSARRVSKKLKNRVMTYAAVTAVSVWFIAGLAVTDAERGAAGANIHSVWEGWWWSFVTMATVGFGDLYPVTAEGRLVTVGLVATGIALIGTLTAFIAAWFASANRAAEEEIKAELDVSEDKLDILAAEIAELKAMVARLAAGRGGESGQAADGAPGRAGTANPSADTD</sequence>
<evidence type="ECO:0000256" key="2">
    <source>
        <dbReference type="ARBA" id="ARBA00022448"/>
    </source>
</evidence>
<feature type="transmembrane region" description="Helical" evidence="10">
    <location>
        <begin position="208"/>
        <end position="226"/>
    </location>
</feature>
<evidence type="ECO:0000256" key="4">
    <source>
        <dbReference type="ARBA" id="ARBA00022989"/>
    </source>
</evidence>
<accession>A0A4V3IF64</accession>
<feature type="domain" description="Potassium channel" evidence="11">
    <location>
        <begin position="317"/>
        <end position="393"/>
    </location>
</feature>
<dbReference type="Gene3D" id="1.10.287.70">
    <property type="match status" value="1"/>
</dbReference>
<dbReference type="InterPro" id="IPR013099">
    <property type="entry name" value="K_chnl_dom"/>
</dbReference>
<keyword evidence="3 10" id="KW-0812">Transmembrane</keyword>
<feature type="region of interest" description="Disordered" evidence="9">
    <location>
        <begin position="167"/>
        <end position="188"/>
    </location>
</feature>
<evidence type="ECO:0000256" key="7">
    <source>
        <dbReference type="ARBA" id="ARBA00023303"/>
    </source>
</evidence>
<comment type="subcellular location">
    <subcellularLocation>
        <location evidence="1">Membrane</location>
        <topology evidence="1">Multi-pass membrane protein</topology>
    </subcellularLocation>
</comment>
<keyword evidence="2" id="KW-0813">Transport</keyword>
<feature type="coiled-coil region" evidence="8">
    <location>
        <begin position="401"/>
        <end position="428"/>
    </location>
</feature>
<evidence type="ECO:0000256" key="8">
    <source>
        <dbReference type="SAM" id="Coils"/>
    </source>
</evidence>
<evidence type="ECO:0000256" key="10">
    <source>
        <dbReference type="SAM" id="Phobius"/>
    </source>
</evidence>
<evidence type="ECO:0000259" key="11">
    <source>
        <dbReference type="Pfam" id="PF07885"/>
    </source>
</evidence>
<feature type="region of interest" description="Disordered" evidence="9">
    <location>
        <begin position="437"/>
        <end position="461"/>
    </location>
</feature>
<organism evidence="12 13">
    <name type="scientific">Cryobacterium algoritolerans</name>
    <dbReference type="NCBI Taxonomy" id="1259184"/>
    <lineage>
        <taxon>Bacteria</taxon>
        <taxon>Bacillati</taxon>
        <taxon>Actinomycetota</taxon>
        <taxon>Actinomycetes</taxon>
        <taxon>Micrococcales</taxon>
        <taxon>Microbacteriaceae</taxon>
        <taxon>Cryobacterium</taxon>
    </lineage>
</organism>
<dbReference type="GO" id="GO:0005249">
    <property type="term" value="F:voltage-gated potassium channel activity"/>
    <property type="evidence" value="ECO:0007669"/>
    <property type="project" value="InterPro"/>
</dbReference>
<evidence type="ECO:0000256" key="3">
    <source>
        <dbReference type="ARBA" id="ARBA00022692"/>
    </source>
</evidence>
<dbReference type="OrthoDB" id="9799090at2"/>
<dbReference type="SUPFAM" id="SSF81324">
    <property type="entry name" value="Voltage-gated potassium channels"/>
    <property type="match status" value="1"/>
</dbReference>
<keyword evidence="7" id="KW-0407">Ion channel</keyword>
<dbReference type="AlphaFoldDB" id="A0A4V3IF64"/>
<reference evidence="12 13" key="1">
    <citation type="submission" date="2019-03" db="EMBL/GenBank/DDBJ databases">
        <title>Genomics of glacier-inhabiting Cryobacterium strains.</title>
        <authorList>
            <person name="Liu Q."/>
            <person name="Xin Y.-H."/>
        </authorList>
    </citation>
    <scope>NUCLEOTIDE SEQUENCE [LARGE SCALE GENOMIC DNA]</scope>
    <source>
        <strain evidence="12 13">MDT1-3</strain>
    </source>
</reference>